<dbReference type="InterPro" id="IPR058923">
    <property type="entry name" value="RCC1-like_dom"/>
</dbReference>
<dbReference type="Pfam" id="PF13540">
    <property type="entry name" value="RCC1_2"/>
    <property type="match status" value="1"/>
</dbReference>
<dbReference type="InterPro" id="IPR000408">
    <property type="entry name" value="Reg_chr_condens"/>
</dbReference>
<dbReference type="Proteomes" id="UP000783588">
    <property type="component" value="Unassembled WGS sequence"/>
</dbReference>
<accession>A0ABS6ES15</accession>
<keyword evidence="4" id="KW-1185">Reference proteome</keyword>
<feature type="domain" description="RCC1-like" evidence="2">
    <location>
        <begin position="40"/>
        <end position="262"/>
    </location>
</feature>
<proteinExistence type="predicted"/>
<dbReference type="Pfam" id="PF25390">
    <property type="entry name" value="WD40_RLD"/>
    <property type="match status" value="1"/>
</dbReference>
<dbReference type="PANTHER" id="PTHR45982:SF1">
    <property type="entry name" value="REGULATOR OF CHROMOSOME CONDENSATION"/>
    <property type="match status" value="1"/>
</dbReference>
<organism evidence="3 4">
    <name type="scientific">Butyricicoccus intestinisimiae</name>
    <dbReference type="NCBI Taxonomy" id="2841509"/>
    <lineage>
        <taxon>Bacteria</taxon>
        <taxon>Bacillati</taxon>
        <taxon>Bacillota</taxon>
        <taxon>Clostridia</taxon>
        <taxon>Eubacteriales</taxon>
        <taxon>Butyricicoccaceae</taxon>
        <taxon>Butyricicoccus</taxon>
    </lineage>
</organism>
<dbReference type="RefSeq" id="WP_216470143.1">
    <property type="nucleotide sequence ID" value="NZ_JAHLQI010000003.1"/>
</dbReference>
<name>A0ABS6ES15_9FIRM</name>
<keyword evidence="1" id="KW-0344">Guanine-nucleotide releasing factor</keyword>
<dbReference type="PROSITE" id="PS00626">
    <property type="entry name" value="RCC1_2"/>
    <property type="match status" value="1"/>
</dbReference>
<dbReference type="InterPro" id="IPR051553">
    <property type="entry name" value="Ran_GTPase-activating"/>
</dbReference>
<protein>
    <recommendedName>
        <fullName evidence="2">RCC1-like domain-containing protein</fullName>
    </recommendedName>
</protein>
<evidence type="ECO:0000313" key="3">
    <source>
        <dbReference type="EMBL" id="MBU5490489.1"/>
    </source>
</evidence>
<gene>
    <name evidence="3" type="ORF">KQI75_07630</name>
</gene>
<evidence type="ECO:0000259" key="2">
    <source>
        <dbReference type="Pfam" id="PF25390"/>
    </source>
</evidence>
<dbReference type="EMBL" id="JAHLQI010000003">
    <property type="protein sequence ID" value="MBU5490489.1"/>
    <property type="molecule type" value="Genomic_DNA"/>
</dbReference>
<evidence type="ECO:0000313" key="4">
    <source>
        <dbReference type="Proteomes" id="UP000783588"/>
    </source>
</evidence>
<evidence type="ECO:0000256" key="1">
    <source>
        <dbReference type="ARBA" id="ARBA00022658"/>
    </source>
</evidence>
<dbReference type="PANTHER" id="PTHR45982">
    <property type="entry name" value="REGULATOR OF CHROMOSOME CONDENSATION"/>
    <property type="match status" value="1"/>
</dbReference>
<sequence length="416" mass="44200">MSRERNKIIAALLGTAVAVVVLAVAMFIGLSKNGSTEKITSEQIAVGEDHMLAVDAGGAVYAWGHNNKGELGNSNCDNQSKPVKAVKISGKVTQVAAGDELSFALCKDGDLYAWGDDTSYQMGDGDNTSRMEPKKVNTDIAMIAAGTKHALAIDTDGALYVWGRNKNGALGVADSACDKKDEEGYACMSAPYKLMDNVAYIDAGDDYSMAITTDGTLYAWGYDEDGQLGLAKTDSTNSKGEAYQSKPAKVMDGIKMVSCGAKYMAFALKENGDLYGWGNNSVGSLGIKTVDDTARNVQTTPKKLMSDVSYVDAGSAHAAVLKTNGDLYTFGVNNYHQIGIKFGDGTHAIGQETIYYQSKPRKLAENVEAVAAGGFNTLYRSKDGVLRSVGCNLYKQLGIGSEESDVKTPTAVYLKN</sequence>
<comment type="caution">
    <text evidence="3">The sequence shown here is derived from an EMBL/GenBank/DDBJ whole genome shotgun (WGS) entry which is preliminary data.</text>
</comment>
<reference evidence="3 4" key="1">
    <citation type="submission" date="2021-06" db="EMBL/GenBank/DDBJ databases">
        <authorList>
            <person name="Sun Q."/>
            <person name="Li D."/>
        </authorList>
    </citation>
    <scope>NUCLEOTIDE SEQUENCE [LARGE SCALE GENOMIC DNA]</scope>
    <source>
        <strain evidence="3 4">MSJd-7</strain>
    </source>
</reference>
<dbReference type="PROSITE" id="PS50012">
    <property type="entry name" value="RCC1_3"/>
    <property type="match status" value="6"/>
</dbReference>